<evidence type="ECO:0000313" key="1">
    <source>
        <dbReference type="EMBL" id="RLE49706.1"/>
    </source>
</evidence>
<feature type="non-terminal residue" evidence="1">
    <location>
        <position position="119"/>
    </location>
</feature>
<name>A0A497ERG7_9CREN</name>
<protein>
    <recommendedName>
        <fullName evidence="3">V-type ATP synthase subunit I</fullName>
    </recommendedName>
</protein>
<evidence type="ECO:0008006" key="3">
    <source>
        <dbReference type="Google" id="ProtNLM"/>
    </source>
</evidence>
<reference evidence="1 2" key="1">
    <citation type="submission" date="2018-06" db="EMBL/GenBank/DDBJ databases">
        <title>Extensive metabolic versatility and redundancy in microbially diverse, dynamic hydrothermal sediments.</title>
        <authorList>
            <person name="Dombrowski N."/>
            <person name="Teske A."/>
            <person name="Baker B.J."/>
        </authorList>
    </citation>
    <scope>NUCLEOTIDE SEQUENCE [LARGE SCALE GENOMIC DNA]</scope>
    <source>
        <strain evidence="1">B66_G16</strain>
    </source>
</reference>
<dbReference type="EMBL" id="QMQV01000025">
    <property type="protein sequence ID" value="RLE49706.1"/>
    <property type="molecule type" value="Genomic_DNA"/>
</dbReference>
<organism evidence="1 2">
    <name type="scientific">Thermoproteota archaeon</name>
    <dbReference type="NCBI Taxonomy" id="2056631"/>
    <lineage>
        <taxon>Archaea</taxon>
        <taxon>Thermoproteota</taxon>
    </lineage>
</organism>
<accession>A0A497ERG7</accession>
<dbReference type="Proteomes" id="UP000278475">
    <property type="component" value="Unassembled WGS sequence"/>
</dbReference>
<comment type="caution">
    <text evidence="1">The sequence shown here is derived from an EMBL/GenBank/DDBJ whole genome shotgun (WGS) entry which is preliminary data.</text>
</comment>
<evidence type="ECO:0000313" key="2">
    <source>
        <dbReference type="Proteomes" id="UP000278475"/>
    </source>
</evidence>
<proteinExistence type="predicted"/>
<sequence length="119" mass="13391">MFRAETMSKVTLFFLKKDLDKTLDFLSKKGVLHIVRVGGEDKEGQALARKAQELYDRISYVVSTLGLEKTSSGSSEAFVIKAKSWSELIKEVEAQFLDIEKAVRSSAEFIKQAEAELKE</sequence>
<gene>
    <name evidence="1" type="ORF">DRJ31_03910</name>
</gene>
<dbReference type="AlphaFoldDB" id="A0A497ERG7"/>